<protein>
    <recommendedName>
        <fullName evidence="4">Small ribosomal subunit protein bS18</fullName>
    </recommendedName>
</protein>
<comment type="function">
    <text evidence="4">Binds as a heterodimer with protein bS6 to the central domain of the 16S rRNA, where it helps stabilize the platform of the 30S subunit.</text>
</comment>
<evidence type="ECO:0000256" key="5">
    <source>
        <dbReference type="RuleBase" id="RU003910"/>
    </source>
</evidence>
<dbReference type="Pfam" id="PF01084">
    <property type="entry name" value="Ribosomal_S18"/>
    <property type="match status" value="1"/>
</dbReference>
<keyword evidence="4" id="KW-0694">RNA-binding</keyword>
<name>E9SD48_RUMAL</name>
<organism evidence="6 7">
    <name type="scientific">Ruminococcus albus 8</name>
    <dbReference type="NCBI Taxonomy" id="246199"/>
    <lineage>
        <taxon>Bacteria</taxon>
        <taxon>Bacillati</taxon>
        <taxon>Bacillota</taxon>
        <taxon>Clostridia</taxon>
        <taxon>Eubacteriales</taxon>
        <taxon>Oscillospiraceae</taxon>
        <taxon>Ruminococcus</taxon>
    </lineage>
</organism>
<dbReference type="GO" id="GO:0006412">
    <property type="term" value="P:translation"/>
    <property type="evidence" value="ECO:0007669"/>
    <property type="project" value="UniProtKB-UniRule"/>
</dbReference>
<keyword evidence="2 4" id="KW-0689">Ribosomal protein</keyword>
<dbReference type="GO" id="GO:0003735">
    <property type="term" value="F:structural constituent of ribosome"/>
    <property type="evidence" value="ECO:0007669"/>
    <property type="project" value="InterPro"/>
</dbReference>
<dbReference type="InterPro" id="IPR001648">
    <property type="entry name" value="Ribosomal_bS18"/>
</dbReference>
<evidence type="ECO:0000313" key="7">
    <source>
        <dbReference type="Proteomes" id="UP000004259"/>
    </source>
</evidence>
<dbReference type="Proteomes" id="UP000004259">
    <property type="component" value="Unassembled WGS sequence"/>
</dbReference>
<dbReference type="HAMAP" id="MF_00270">
    <property type="entry name" value="Ribosomal_bS18"/>
    <property type="match status" value="1"/>
</dbReference>
<dbReference type="GO" id="GO:0070181">
    <property type="term" value="F:small ribosomal subunit rRNA binding"/>
    <property type="evidence" value="ECO:0007669"/>
    <property type="project" value="TreeGrafter"/>
</dbReference>
<dbReference type="NCBIfam" id="TIGR00165">
    <property type="entry name" value="S18"/>
    <property type="match status" value="1"/>
</dbReference>
<sequence length="83" mass="9649">MAMDKERTGGRPVKRGRKKVCMFCVDRAEKIDYKDIAKLRKCMTERAKILPRRVTGTCAYHQRELTKAIKRARHVALLPYVAD</sequence>
<keyword evidence="7" id="KW-1185">Reference proteome</keyword>
<dbReference type="STRING" id="246199.CUS_6064"/>
<proteinExistence type="inferred from homology"/>
<dbReference type="InterPro" id="IPR036870">
    <property type="entry name" value="Ribosomal_bS18_sf"/>
</dbReference>
<dbReference type="PRINTS" id="PR00974">
    <property type="entry name" value="RIBOSOMALS18"/>
</dbReference>
<dbReference type="PANTHER" id="PTHR13479">
    <property type="entry name" value="30S RIBOSOMAL PROTEIN S18"/>
    <property type="match status" value="1"/>
</dbReference>
<comment type="similarity">
    <text evidence="1 4 5">Belongs to the bacterial ribosomal protein bS18 family.</text>
</comment>
<dbReference type="AlphaFoldDB" id="E9SD48"/>
<comment type="subunit">
    <text evidence="4">Part of the 30S ribosomal subunit. Forms a tight heterodimer with protein bS6.</text>
</comment>
<dbReference type="Gene3D" id="4.10.640.10">
    <property type="entry name" value="Ribosomal protein S18"/>
    <property type="match status" value="1"/>
</dbReference>
<evidence type="ECO:0000256" key="3">
    <source>
        <dbReference type="ARBA" id="ARBA00023274"/>
    </source>
</evidence>
<dbReference type="GO" id="GO:0022627">
    <property type="term" value="C:cytosolic small ribosomal subunit"/>
    <property type="evidence" value="ECO:0007669"/>
    <property type="project" value="TreeGrafter"/>
</dbReference>
<dbReference type="PANTHER" id="PTHR13479:SF40">
    <property type="entry name" value="SMALL RIBOSOMAL SUBUNIT PROTEIN BS18M"/>
    <property type="match status" value="1"/>
</dbReference>
<reference evidence="6 7" key="1">
    <citation type="submission" date="2011-02" db="EMBL/GenBank/DDBJ databases">
        <authorList>
            <person name="Nelson K.E."/>
            <person name="Sutton G."/>
            <person name="Torralba M."/>
            <person name="Durkin S."/>
            <person name="Harkins D."/>
            <person name="Montgomery R."/>
            <person name="Ziemer C."/>
            <person name="Klaassens E."/>
            <person name="Ocuiv P."/>
            <person name="Morrison M."/>
        </authorList>
    </citation>
    <scope>NUCLEOTIDE SEQUENCE [LARGE SCALE GENOMIC DNA]</scope>
    <source>
        <strain evidence="6 7">8</strain>
    </source>
</reference>
<keyword evidence="3 4" id="KW-0687">Ribonucleoprotein</keyword>
<evidence type="ECO:0000256" key="4">
    <source>
        <dbReference type="HAMAP-Rule" id="MF_00270"/>
    </source>
</evidence>
<evidence type="ECO:0000256" key="2">
    <source>
        <dbReference type="ARBA" id="ARBA00022980"/>
    </source>
</evidence>
<accession>E9SD48</accession>
<evidence type="ECO:0000313" key="6">
    <source>
        <dbReference type="EMBL" id="EGC02843.1"/>
    </source>
</evidence>
<dbReference type="SUPFAM" id="SSF46911">
    <property type="entry name" value="Ribosomal protein S18"/>
    <property type="match status" value="1"/>
</dbReference>
<keyword evidence="4" id="KW-0699">rRNA-binding</keyword>
<comment type="caution">
    <text evidence="6">The sequence shown here is derived from an EMBL/GenBank/DDBJ whole genome shotgun (WGS) entry which is preliminary data.</text>
</comment>
<dbReference type="EMBL" id="ADKM02000086">
    <property type="protein sequence ID" value="EGC02843.1"/>
    <property type="molecule type" value="Genomic_DNA"/>
</dbReference>
<dbReference type="eggNOG" id="COG0238">
    <property type="taxonomic scope" value="Bacteria"/>
</dbReference>
<evidence type="ECO:0000256" key="1">
    <source>
        <dbReference type="ARBA" id="ARBA00005589"/>
    </source>
</evidence>
<gene>
    <name evidence="4 6" type="primary">rpsR</name>
    <name evidence="6" type="ORF">CUS_6064</name>
</gene>